<organism evidence="1 2">
    <name type="scientific">Ixodes persulcatus</name>
    <name type="common">Taiga tick</name>
    <dbReference type="NCBI Taxonomy" id="34615"/>
    <lineage>
        <taxon>Eukaryota</taxon>
        <taxon>Metazoa</taxon>
        <taxon>Ecdysozoa</taxon>
        <taxon>Arthropoda</taxon>
        <taxon>Chelicerata</taxon>
        <taxon>Arachnida</taxon>
        <taxon>Acari</taxon>
        <taxon>Parasitiformes</taxon>
        <taxon>Ixodida</taxon>
        <taxon>Ixodoidea</taxon>
        <taxon>Ixodidae</taxon>
        <taxon>Ixodinae</taxon>
        <taxon>Ixodes</taxon>
    </lineage>
</organism>
<keyword evidence="2" id="KW-1185">Reference proteome</keyword>
<reference evidence="1 2" key="1">
    <citation type="journal article" date="2020" name="Cell">
        <title>Large-Scale Comparative Analyses of Tick Genomes Elucidate Their Genetic Diversity and Vector Capacities.</title>
        <authorList>
            <consortium name="Tick Genome and Microbiome Consortium (TIGMIC)"/>
            <person name="Jia N."/>
            <person name="Wang J."/>
            <person name="Shi W."/>
            <person name="Du L."/>
            <person name="Sun Y."/>
            <person name="Zhan W."/>
            <person name="Jiang J.F."/>
            <person name="Wang Q."/>
            <person name="Zhang B."/>
            <person name="Ji P."/>
            <person name="Bell-Sakyi L."/>
            <person name="Cui X.M."/>
            <person name="Yuan T.T."/>
            <person name="Jiang B.G."/>
            <person name="Yang W.F."/>
            <person name="Lam T.T."/>
            <person name="Chang Q.C."/>
            <person name="Ding S.J."/>
            <person name="Wang X.J."/>
            <person name="Zhu J.G."/>
            <person name="Ruan X.D."/>
            <person name="Zhao L."/>
            <person name="Wei J.T."/>
            <person name="Ye R.Z."/>
            <person name="Que T.C."/>
            <person name="Du C.H."/>
            <person name="Zhou Y.H."/>
            <person name="Cheng J.X."/>
            <person name="Dai P.F."/>
            <person name="Guo W.B."/>
            <person name="Han X.H."/>
            <person name="Huang E.J."/>
            <person name="Li L.F."/>
            <person name="Wei W."/>
            <person name="Gao Y.C."/>
            <person name="Liu J.Z."/>
            <person name="Shao H.Z."/>
            <person name="Wang X."/>
            <person name="Wang C.C."/>
            <person name="Yang T.C."/>
            <person name="Huo Q.B."/>
            <person name="Li W."/>
            <person name="Chen H.Y."/>
            <person name="Chen S.E."/>
            <person name="Zhou L.G."/>
            <person name="Ni X.B."/>
            <person name="Tian J.H."/>
            <person name="Sheng Y."/>
            <person name="Liu T."/>
            <person name="Pan Y.S."/>
            <person name="Xia L.Y."/>
            <person name="Li J."/>
            <person name="Zhao F."/>
            <person name="Cao W.C."/>
        </authorList>
    </citation>
    <scope>NUCLEOTIDE SEQUENCE [LARGE SCALE GENOMIC DNA]</scope>
    <source>
        <strain evidence="1">Iper-2018</strain>
    </source>
</reference>
<proteinExistence type="predicted"/>
<dbReference type="Proteomes" id="UP000805193">
    <property type="component" value="Unassembled WGS sequence"/>
</dbReference>
<sequence length="322" mass="35125">MVASRGRPFACLCAGKPSLDPDHPEFVPTVFAHKAPAKRSLVARYARATKRKIGDRTNETLPLSVDPGGSAETGNEGKWSETARDFCPLVSERIKEFFNLDSFCAINHLSHPGRVPIMRIVTRPAVKAHATKTHSLLIPPAARKPATKVNGLRRLECAASLLLELIEEFFNFDSFSADQSPLLPGTCPGDAHCDTPSGEGAYDEEPQFKAVQKRVQNLEAEVLRLQKDVDILKAKPAEPVVPPTKPGQETRTCWGGRASDKKLIQSSGSLDKLADGDVILADRGFLIKEDVARRDARLVVPALTRGKKQLPARGAEEARQIS</sequence>
<protein>
    <submittedName>
        <fullName evidence="1">Uncharacterized protein</fullName>
    </submittedName>
</protein>
<accession>A0AC60Q7C1</accession>
<evidence type="ECO:0000313" key="2">
    <source>
        <dbReference type="Proteomes" id="UP000805193"/>
    </source>
</evidence>
<gene>
    <name evidence="1" type="ORF">HPB47_023306</name>
</gene>
<dbReference type="EMBL" id="JABSTQ010009382">
    <property type="protein sequence ID" value="KAG0429784.1"/>
    <property type="molecule type" value="Genomic_DNA"/>
</dbReference>
<name>A0AC60Q7C1_IXOPE</name>
<comment type="caution">
    <text evidence="1">The sequence shown here is derived from an EMBL/GenBank/DDBJ whole genome shotgun (WGS) entry which is preliminary data.</text>
</comment>
<evidence type="ECO:0000313" key="1">
    <source>
        <dbReference type="EMBL" id="KAG0429784.1"/>
    </source>
</evidence>